<keyword evidence="2" id="KW-1185">Reference proteome</keyword>
<dbReference type="Proteomes" id="UP000267081">
    <property type="component" value="Unassembled WGS sequence"/>
</dbReference>
<comment type="caution">
    <text evidence="1">The sequence shown here is derived from an EMBL/GenBank/DDBJ whole genome shotgun (WGS) entry which is preliminary data.</text>
</comment>
<gene>
    <name evidence="1" type="ORF">EIY87_24610</name>
</gene>
<evidence type="ECO:0000313" key="1">
    <source>
        <dbReference type="EMBL" id="RSD14769.1"/>
    </source>
</evidence>
<organism evidence="1 2">
    <name type="scientific">Amycolatopsis eburnea</name>
    <dbReference type="NCBI Taxonomy" id="2267691"/>
    <lineage>
        <taxon>Bacteria</taxon>
        <taxon>Bacillati</taxon>
        <taxon>Actinomycetota</taxon>
        <taxon>Actinomycetes</taxon>
        <taxon>Pseudonocardiales</taxon>
        <taxon>Pseudonocardiaceae</taxon>
        <taxon>Amycolatopsis</taxon>
    </lineage>
</organism>
<dbReference type="EMBL" id="RSEC01000055">
    <property type="protein sequence ID" value="RSD14769.1"/>
    <property type="molecule type" value="Genomic_DNA"/>
</dbReference>
<dbReference type="AlphaFoldDB" id="A0A427T608"/>
<dbReference type="RefSeq" id="WP_125312263.1">
    <property type="nucleotide sequence ID" value="NZ_RSEC01000055.1"/>
</dbReference>
<accession>A0A427T608</accession>
<protein>
    <submittedName>
        <fullName evidence="1">Uncharacterized protein</fullName>
    </submittedName>
</protein>
<sequence length="71" mass="7647">MDTYLEFSRKVEARAGAPERVAAVVERALTAKRPRSRYQVGADAHLLLALGRVLPGRAMDVVLAKSLGSPS</sequence>
<reference evidence="1 2" key="1">
    <citation type="submission" date="2018-12" db="EMBL/GenBank/DDBJ databases">
        <title>Amycolatopsis eburnea sp. nov. actinomycete associate with arbuscular mycorrhiza fungal spore.</title>
        <authorList>
            <person name="Lumyong S."/>
            <person name="Chaiya L."/>
        </authorList>
    </citation>
    <scope>NUCLEOTIDE SEQUENCE [LARGE SCALE GENOMIC DNA]</scope>
    <source>
        <strain evidence="1 2">GLM-1</strain>
    </source>
</reference>
<evidence type="ECO:0000313" key="2">
    <source>
        <dbReference type="Proteomes" id="UP000267081"/>
    </source>
</evidence>
<proteinExistence type="predicted"/>
<name>A0A427T608_9PSEU</name>